<comment type="caution">
    <text evidence="2">The sequence shown here is derived from an EMBL/GenBank/DDBJ whole genome shotgun (WGS) entry which is preliminary data.</text>
</comment>
<feature type="non-terminal residue" evidence="2">
    <location>
        <position position="40"/>
    </location>
</feature>
<sequence length="40" mass="4764">MKNFYRPVWAEIDLSAIRHNIEYMRSLLTPRTQIMAVVKA</sequence>
<dbReference type="Proteomes" id="UP000574717">
    <property type="component" value="Unassembled WGS sequence"/>
</dbReference>
<organism evidence="2 3">
    <name type="scientific">Candidatus Hakubella thermalkaliphila</name>
    <dbReference type="NCBI Taxonomy" id="2754717"/>
    <lineage>
        <taxon>Bacteria</taxon>
        <taxon>Bacillati</taxon>
        <taxon>Actinomycetota</taxon>
        <taxon>Actinomycetota incertae sedis</taxon>
        <taxon>Candidatus Hakubellales</taxon>
        <taxon>Candidatus Hakubellaceae</taxon>
        <taxon>Candidatus Hakubella</taxon>
    </lineage>
</organism>
<dbReference type="SUPFAM" id="SSF51419">
    <property type="entry name" value="PLP-binding barrel"/>
    <property type="match status" value="1"/>
</dbReference>
<feature type="domain" description="Alanine racemase N-terminal" evidence="1">
    <location>
        <begin position="12"/>
        <end position="40"/>
    </location>
</feature>
<dbReference type="RefSeq" id="WP_176237552.1">
    <property type="nucleotide sequence ID" value="NZ_BLRU01000674.1"/>
</dbReference>
<gene>
    <name evidence="2" type="ORF">HKBW3S03_02271</name>
</gene>
<dbReference type="AlphaFoldDB" id="A0A6V8NN48"/>
<protein>
    <recommendedName>
        <fullName evidence="1">Alanine racemase N-terminal domain-containing protein</fullName>
    </recommendedName>
</protein>
<evidence type="ECO:0000313" key="2">
    <source>
        <dbReference type="EMBL" id="GFP20764.1"/>
    </source>
</evidence>
<proteinExistence type="predicted"/>
<dbReference type="Gene3D" id="3.20.20.10">
    <property type="entry name" value="Alanine racemase"/>
    <property type="match status" value="1"/>
</dbReference>
<accession>A0A6V8NN48</accession>
<evidence type="ECO:0000313" key="3">
    <source>
        <dbReference type="Proteomes" id="UP000574717"/>
    </source>
</evidence>
<evidence type="ECO:0000259" key="1">
    <source>
        <dbReference type="Pfam" id="PF01168"/>
    </source>
</evidence>
<dbReference type="Pfam" id="PF01168">
    <property type="entry name" value="Ala_racemase_N"/>
    <property type="match status" value="1"/>
</dbReference>
<dbReference type="InterPro" id="IPR001608">
    <property type="entry name" value="Ala_racemase_N"/>
</dbReference>
<dbReference type="InterPro" id="IPR029066">
    <property type="entry name" value="PLP-binding_barrel"/>
</dbReference>
<reference evidence="2 3" key="1">
    <citation type="journal article" date="2020" name="Front. Microbiol.">
        <title>Single-cell genomics of novel Actinobacteria with the Wood-Ljungdahl pathway discovered in a serpentinizing system.</title>
        <authorList>
            <person name="Merino N."/>
            <person name="Kawai M."/>
            <person name="Boyd E.S."/>
            <person name="Colman D.R."/>
            <person name="McGlynn S.E."/>
            <person name="Nealson K.H."/>
            <person name="Kurokawa K."/>
            <person name="Hongoh Y."/>
        </authorList>
    </citation>
    <scope>NUCLEOTIDE SEQUENCE [LARGE SCALE GENOMIC DNA]</scope>
    <source>
        <strain evidence="2 3">S03</strain>
    </source>
</reference>
<dbReference type="EMBL" id="BLRU01000674">
    <property type="protein sequence ID" value="GFP20764.1"/>
    <property type="molecule type" value="Genomic_DNA"/>
</dbReference>
<name>A0A6V8NN48_9ACTN</name>